<dbReference type="InterPro" id="IPR039356">
    <property type="entry name" value="YfbR/HDDC2"/>
</dbReference>
<dbReference type="PANTHER" id="PTHR11845:SF13">
    <property type="entry name" value="5'-DEOXYNUCLEOTIDASE HDDC2"/>
    <property type="match status" value="1"/>
</dbReference>
<keyword evidence="15" id="KW-1185">Reference proteome</keyword>
<keyword evidence="10" id="KW-0378">Hydrolase</keyword>
<evidence type="ECO:0000256" key="12">
    <source>
        <dbReference type="SAM" id="Coils"/>
    </source>
</evidence>
<dbReference type="InterPro" id="IPR003607">
    <property type="entry name" value="HD/PDEase_dom"/>
</dbReference>
<evidence type="ECO:0000256" key="2">
    <source>
        <dbReference type="ARBA" id="ARBA00001936"/>
    </source>
</evidence>
<comment type="subunit">
    <text evidence="6">Homodimer.</text>
</comment>
<comment type="catalytic activity">
    <reaction evidence="1">
        <text>a 2'-deoxyribonucleoside 5'-phosphate + H2O = a 2'-deoxyribonucleoside + phosphate</text>
        <dbReference type="Rhea" id="RHEA:36167"/>
        <dbReference type="ChEBI" id="CHEBI:15377"/>
        <dbReference type="ChEBI" id="CHEBI:18274"/>
        <dbReference type="ChEBI" id="CHEBI:43474"/>
        <dbReference type="ChEBI" id="CHEBI:65317"/>
        <dbReference type="EC" id="3.1.3.89"/>
    </reaction>
</comment>
<dbReference type="AlphaFoldDB" id="A0ABD2NEY3"/>
<dbReference type="PANTHER" id="PTHR11845">
    <property type="entry name" value="5'-DEOXYNUCLEOTIDASE HDDC2"/>
    <property type="match status" value="1"/>
</dbReference>
<dbReference type="EMBL" id="JABFTP020000103">
    <property type="protein sequence ID" value="KAL3277119.1"/>
    <property type="molecule type" value="Genomic_DNA"/>
</dbReference>
<evidence type="ECO:0000256" key="6">
    <source>
        <dbReference type="ARBA" id="ARBA00011738"/>
    </source>
</evidence>
<evidence type="ECO:0000256" key="4">
    <source>
        <dbReference type="ARBA" id="ARBA00004074"/>
    </source>
</evidence>
<evidence type="ECO:0000256" key="11">
    <source>
        <dbReference type="ARBA" id="ARBA00032735"/>
    </source>
</evidence>
<gene>
    <name evidence="14" type="ORF">HHI36_012475</name>
</gene>
<evidence type="ECO:0000256" key="5">
    <source>
        <dbReference type="ARBA" id="ARBA00009999"/>
    </source>
</evidence>
<organism evidence="14 15">
    <name type="scientific">Cryptolaemus montrouzieri</name>
    <dbReference type="NCBI Taxonomy" id="559131"/>
    <lineage>
        <taxon>Eukaryota</taxon>
        <taxon>Metazoa</taxon>
        <taxon>Ecdysozoa</taxon>
        <taxon>Arthropoda</taxon>
        <taxon>Hexapoda</taxon>
        <taxon>Insecta</taxon>
        <taxon>Pterygota</taxon>
        <taxon>Neoptera</taxon>
        <taxon>Endopterygota</taxon>
        <taxon>Coleoptera</taxon>
        <taxon>Polyphaga</taxon>
        <taxon>Cucujiformia</taxon>
        <taxon>Coccinelloidea</taxon>
        <taxon>Coccinellidae</taxon>
        <taxon>Scymninae</taxon>
        <taxon>Scymnini</taxon>
        <taxon>Cryptolaemus</taxon>
    </lineage>
</organism>
<feature type="domain" description="HD/PDEase" evidence="13">
    <location>
        <begin position="34"/>
        <end position="150"/>
    </location>
</feature>
<comment type="similarity">
    <text evidence="5">Belongs to the HDDC2 family.</text>
</comment>
<comment type="cofactor">
    <cofactor evidence="3">
        <name>Co(2+)</name>
        <dbReference type="ChEBI" id="CHEBI:48828"/>
    </cofactor>
</comment>
<dbReference type="GO" id="GO:0002953">
    <property type="term" value="F:5'-deoxynucleotidase activity"/>
    <property type="evidence" value="ECO:0007669"/>
    <property type="project" value="UniProtKB-EC"/>
</dbReference>
<dbReference type="GO" id="GO:0046872">
    <property type="term" value="F:metal ion binding"/>
    <property type="evidence" value="ECO:0007669"/>
    <property type="project" value="UniProtKB-KW"/>
</dbReference>
<evidence type="ECO:0000256" key="10">
    <source>
        <dbReference type="ARBA" id="ARBA00022801"/>
    </source>
</evidence>
<dbReference type="SMART" id="SM00471">
    <property type="entry name" value="HDc"/>
    <property type="match status" value="1"/>
</dbReference>
<evidence type="ECO:0000256" key="9">
    <source>
        <dbReference type="ARBA" id="ARBA00022723"/>
    </source>
</evidence>
<keyword evidence="12" id="KW-0175">Coiled coil</keyword>
<evidence type="ECO:0000256" key="8">
    <source>
        <dbReference type="ARBA" id="ARBA00015933"/>
    </source>
</evidence>
<evidence type="ECO:0000313" key="14">
    <source>
        <dbReference type="EMBL" id="KAL3277119.1"/>
    </source>
</evidence>
<reference evidence="14 15" key="1">
    <citation type="journal article" date="2021" name="BMC Biol.">
        <title>Horizontally acquired antibacterial genes associated with adaptive radiation of ladybird beetles.</title>
        <authorList>
            <person name="Li H.S."/>
            <person name="Tang X.F."/>
            <person name="Huang Y.H."/>
            <person name="Xu Z.Y."/>
            <person name="Chen M.L."/>
            <person name="Du X.Y."/>
            <person name="Qiu B.Y."/>
            <person name="Chen P.T."/>
            <person name="Zhang W."/>
            <person name="Slipinski A."/>
            <person name="Escalona H.E."/>
            <person name="Waterhouse R.M."/>
            <person name="Zwick A."/>
            <person name="Pang H."/>
        </authorList>
    </citation>
    <scope>NUCLEOTIDE SEQUENCE [LARGE SCALE GENOMIC DNA]</scope>
    <source>
        <strain evidence="14">SYSU2018</strain>
    </source>
</reference>
<feature type="coiled-coil region" evidence="12">
    <location>
        <begin position="173"/>
        <end position="200"/>
    </location>
</feature>
<dbReference type="Proteomes" id="UP001516400">
    <property type="component" value="Unassembled WGS sequence"/>
</dbReference>
<evidence type="ECO:0000313" key="15">
    <source>
        <dbReference type="Proteomes" id="UP001516400"/>
    </source>
</evidence>
<dbReference type="InterPro" id="IPR006674">
    <property type="entry name" value="HD_domain"/>
</dbReference>
<comment type="function">
    <text evidence="4">Catalyzes the dephosphorylation of the nucleoside 5'-monophosphates deoxyadenosine monophosphate (dAMP), deoxycytidine monophosphate (dCMP), deoxyguanosine monophosphate (dGMP) and deoxythymidine monophosphate (dTMP).</text>
</comment>
<comment type="cofactor">
    <cofactor evidence="2">
        <name>Mn(2+)</name>
        <dbReference type="ChEBI" id="CHEBI:29035"/>
    </cofactor>
</comment>
<evidence type="ECO:0000256" key="3">
    <source>
        <dbReference type="ARBA" id="ARBA00001941"/>
    </source>
</evidence>
<evidence type="ECO:0000256" key="7">
    <source>
        <dbReference type="ARBA" id="ARBA00012964"/>
    </source>
</evidence>
<accession>A0ABD2NEY3</accession>
<dbReference type="Pfam" id="PF13023">
    <property type="entry name" value="HD_3"/>
    <property type="match status" value="1"/>
</dbReference>
<dbReference type="Gene3D" id="1.10.3210.10">
    <property type="entry name" value="Hypothetical protein af1432"/>
    <property type="match status" value="1"/>
</dbReference>
<dbReference type="SUPFAM" id="SSF109604">
    <property type="entry name" value="HD-domain/PDEase-like"/>
    <property type="match status" value="1"/>
</dbReference>
<dbReference type="FunFam" id="1.10.3210.10:FF:000086">
    <property type="entry name" value="HD domain-containing protein 2-like Protein"/>
    <property type="match status" value="1"/>
</dbReference>
<dbReference type="EC" id="3.1.3.89" evidence="7"/>
<keyword evidence="9" id="KW-0479">Metal-binding</keyword>
<protein>
    <recommendedName>
        <fullName evidence="8">5'-deoxynucleotidase HDDC2</fullName>
        <ecNumber evidence="7">3.1.3.89</ecNumber>
    </recommendedName>
    <alternativeName>
        <fullName evidence="11">HD domain-containing protein 2</fullName>
    </alternativeName>
</protein>
<name>A0ABD2NEY3_9CUCU</name>
<sequence length="203" mass="23484">MENLNPKEVLEFIGLVNNLKHSSRRGWEQCNVDNHEQIAGHMYGMAMMTFLLGNNSTLDRFKCLQLALVHDLAECIVGDITPRDNVPEDKKHAMEDEAMKKITSCLGSEVGSLIYNLYKEYEAKETDEAKFVKDLDRFDMVFSAAFYEKRDKTPGKLQEYFTSTEGKFQDPYIRNLVKLLEDERKHLKSINKNNAHLNEVQDN</sequence>
<evidence type="ECO:0000256" key="1">
    <source>
        <dbReference type="ARBA" id="ARBA00001638"/>
    </source>
</evidence>
<proteinExistence type="inferred from homology"/>
<comment type="caution">
    <text evidence="14">The sequence shown here is derived from an EMBL/GenBank/DDBJ whole genome shotgun (WGS) entry which is preliminary data.</text>
</comment>
<evidence type="ECO:0000259" key="13">
    <source>
        <dbReference type="SMART" id="SM00471"/>
    </source>
</evidence>